<keyword evidence="3 8" id="KW-0808">Transferase</keyword>
<evidence type="ECO:0000256" key="6">
    <source>
        <dbReference type="PROSITE-ProRule" id="PRU00339"/>
    </source>
</evidence>
<keyword evidence="2" id="KW-0328">Glycosyltransferase</keyword>
<evidence type="ECO:0000256" key="4">
    <source>
        <dbReference type="ARBA" id="ARBA00022737"/>
    </source>
</evidence>
<dbReference type="EMBL" id="FQYW01000004">
    <property type="protein sequence ID" value="SHI37360.1"/>
    <property type="molecule type" value="Genomic_DNA"/>
</dbReference>
<dbReference type="Gene3D" id="3.40.50.11380">
    <property type="match status" value="1"/>
</dbReference>
<dbReference type="GO" id="GO:0016757">
    <property type="term" value="F:glycosyltransferase activity"/>
    <property type="evidence" value="ECO:0007669"/>
    <property type="project" value="UniProtKB-KW"/>
</dbReference>
<name>A0A1M6ALI6_9FIRM</name>
<evidence type="ECO:0000313" key="9">
    <source>
        <dbReference type="Proteomes" id="UP000191240"/>
    </source>
</evidence>
<feature type="domain" description="O-GlcNAc transferase C-terminal" evidence="7">
    <location>
        <begin position="133"/>
        <end position="286"/>
    </location>
</feature>
<dbReference type="SUPFAM" id="SSF53756">
    <property type="entry name" value="UDP-Glycosyltransferase/glycogen phosphorylase"/>
    <property type="match status" value="1"/>
</dbReference>
<organism evidence="8 9">
    <name type="scientific">Anaerovibrio lipolyticus DSM 3074</name>
    <dbReference type="NCBI Taxonomy" id="1120997"/>
    <lineage>
        <taxon>Bacteria</taxon>
        <taxon>Bacillati</taxon>
        <taxon>Bacillota</taxon>
        <taxon>Negativicutes</taxon>
        <taxon>Selenomonadales</taxon>
        <taxon>Selenomonadaceae</taxon>
        <taxon>Anaerovibrio</taxon>
    </lineage>
</organism>
<proteinExistence type="predicted"/>
<keyword evidence="4" id="KW-0677">Repeat</keyword>
<dbReference type="Pfam" id="PF13844">
    <property type="entry name" value="Glyco_transf_41"/>
    <property type="match status" value="2"/>
</dbReference>
<evidence type="ECO:0000259" key="7">
    <source>
        <dbReference type="Pfam" id="PF13844"/>
    </source>
</evidence>
<dbReference type="PANTHER" id="PTHR44835:SF1">
    <property type="entry name" value="PROTEIN O-GLCNAC TRANSFERASE"/>
    <property type="match status" value="1"/>
</dbReference>
<dbReference type="AlphaFoldDB" id="A0A1M6ALI6"/>
<dbReference type="InterPro" id="IPR029489">
    <property type="entry name" value="OGT/SEC/SPY_C"/>
</dbReference>
<reference evidence="8 9" key="1">
    <citation type="submission" date="2016-11" db="EMBL/GenBank/DDBJ databases">
        <authorList>
            <person name="Jaros S."/>
            <person name="Januszkiewicz K."/>
            <person name="Wedrychowicz H."/>
        </authorList>
    </citation>
    <scope>NUCLEOTIDE SEQUENCE [LARGE SCALE GENOMIC DNA]</scope>
    <source>
        <strain evidence="8 9">DSM 3074</strain>
    </source>
</reference>
<dbReference type="PROSITE" id="PS50005">
    <property type="entry name" value="TPR"/>
    <property type="match status" value="1"/>
</dbReference>
<evidence type="ECO:0000256" key="5">
    <source>
        <dbReference type="ARBA" id="ARBA00022803"/>
    </source>
</evidence>
<sequence>MGALLDAGGSQVSKAQLLGAYIKRSLEDVLGELSILEQLEKSGCEDEPDLRGTVYSLLGQAYNTVGRADKAVESFLQSVETETDWRQRLVEYSNAIFAAASLPNTDREFWRVLYSGYDALLSEGNVGSVSEKRWNHHRIRIGYLSSDYQQHPVSSLLWPLVDKANGKDFQIFCYCGNKGEDSVTKAFREKADVWRQVYGWSHDKIARQIYIDEIDILVDLGGHTSNNMLPVLAYKPAKIQLSAIGWVGSTGMKSVDYVLGDEYCCISEKQDAYVERLLAVKGSHFCFHLFKKMPEVVETPWKKNGFITFGCFNNFSKVTDDMLRLWGEILNKVPNSRLLLKHKLFDSESGREYMEKRLEKCGISPERVELRPFSQDYLNQYGDMDIALDTFPYTGGMTTFEAMYMGVPVVSLYGDSRGQRFGYSMLMNVGLGDMATDNAEEYVKIAAALGNNPDILCDLRFQLRDMVKGSPLMDEQGYAAQVEKLYHRLME</sequence>
<protein>
    <submittedName>
        <fullName evidence="8">Glycosyl transferase family 41</fullName>
    </submittedName>
</protein>
<feature type="repeat" description="TPR" evidence="6">
    <location>
        <begin position="52"/>
        <end position="85"/>
    </location>
</feature>
<evidence type="ECO:0000256" key="3">
    <source>
        <dbReference type="ARBA" id="ARBA00022679"/>
    </source>
</evidence>
<evidence type="ECO:0000313" key="8">
    <source>
        <dbReference type="EMBL" id="SHI37360.1"/>
    </source>
</evidence>
<dbReference type="InterPro" id="IPR019734">
    <property type="entry name" value="TPR_rpt"/>
</dbReference>
<dbReference type="Gene3D" id="3.40.50.2000">
    <property type="entry name" value="Glycogen Phosphorylase B"/>
    <property type="match status" value="1"/>
</dbReference>
<gene>
    <name evidence="8" type="ORF">SAMN02745671_00421</name>
</gene>
<dbReference type="Proteomes" id="UP000191240">
    <property type="component" value="Unassembled WGS sequence"/>
</dbReference>
<evidence type="ECO:0000256" key="2">
    <source>
        <dbReference type="ARBA" id="ARBA00022676"/>
    </source>
</evidence>
<dbReference type="InterPro" id="IPR051939">
    <property type="entry name" value="Glycosyltr_41/O-GlcNAc_trsf"/>
</dbReference>
<comment type="pathway">
    <text evidence="1">Protein modification; protein glycosylation.</text>
</comment>
<dbReference type="PANTHER" id="PTHR44835">
    <property type="entry name" value="UDP-N-ACETYLGLUCOSAMINE--PEPTIDE N-ACETYLGLUCOSAMINYLTRANSFERASE SPINDLY-RELATED"/>
    <property type="match status" value="1"/>
</dbReference>
<keyword evidence="5 6" id="KW-0802">TPR repeat</keyword>
<feature type="domain" description="O-GlcNAc transferase C-terminal" evidence="7">
    <location>
        <begin position="306"/>
        <end position="481"/>
    </location>
</feature>
<accession>A0A1M6ALI6</accession>
<evidence type="ECO:0000256" key="1">
    <source>
        <dbReference type="ARBA" id="ARBA00004922"/>
    </source>
</evidence>